<evidence type="ECO:0000256" key="14">
    <source>
        <dbReference type="PIRSR" id="PIRSR604809-3"/>
    </source>
</evidence>
<dbReference type="Pfam" id="PF03951">
    <property type="entry name" value="Gln-synt_N"/>
    <property type="match status" value="1"/>
</dbReference>
<evidence type="ECO:0000256" key="11">
    <source>
        <dbReference type="ARBA" id="ARBA00049436"/>
    </source>
</evidence>
<dbReference type="SUPFAM" id="SSF55931">
    <property type="entry name" value="Glutamine synthetase/guanido kinase"/>
    <property type="match status" value="1"/>
</dbReference>
<evidence type="ECO:0000259" key="18">
    <source>
        <dbReference type="PROSITE" id="PS51986"/>
    </source>
</evidence>
<feature type="binding site" evidence="14">
    <location>
        <position position="193"/>
    </location>
    <ligand>
        <name>Mg(2+)</name>
        <dbReference type="ChEBI" id="CHEBI:18420"/>
        <label>1</label>
    </ligand>
</feature>
<evidence type="ECO:0000256" key="10">
    <source>
        <dbReference type="ARBA" id="ARBA00022842"/>
    </source>
</evidence>
<evidence type="ECO:0000256" key="12">
    <source>
        <dbReference type="PIRSR" id="PIRSR604809-1"/>
    </source>
</evidence>
<dbReference type="GO" id="GO:0005524">
    <property type="term" value="F:ATP binding"/>
    <property type="evidence" value="ECO:0007669"/>
    <property type="project" value="UniProtKB-KW"/>
</dbReference>
<dbReference type="InterPro" id="IPR008146">
    <property type="entry name" value="Gln_synth_cat_dom"/>
</dbReference>
<dbReference type="Pfam" id="PF00120">
    <property type="entry name" value="Gln-synt_C"/>
    <property type="match status" value="1"/>
</dbReference>
<sequence>MTQLTVRNEKYEDIKNDIKKFHVELLHLQFVDLEGILKHVTITIDQLEDALKGKIMFDGSSIQGFSPINESDLYLMPDIDTFSVIPWSIEEGYAEGRLLCSVLNPDSTPYEGDPRNVLKKTVEKAAGLGYSISIGPELEFFLFSADSEGNPTSTPQDNGGYFEPAHDLGEKVRLEIYRTLKAMGFKIEASHHEVAMGQHEINFKFMDALISADNATTYKWVVKNIAKQFNLHASFMPKPVQSINGSGMHVNISLFREEQNIFYDKADPCGLSDSAYYFINGLMTHLESLTAITNPTVNSYKRLVPGYEAPCYMAWSTSNRSTLIRIPSSRGAGTRIEARHPDPSANPYLAYSVIAEAGIEGIRMKQMPIDPVNEDIFNMSNEERKSLKINNLPDNLESAIKLLEGNSLAKDKLGDHVFREFIALKKVEWEEYRNTVHDWELKRYQLKY</sequence>
<dbReference type="InterPro" id="IPR004809">
    <property type="entry name" value="Gln_synth_I"/>
</dbReference>
<proteinExistence type="inferred from homology"/>
<comment type="catalytic activity">
    <reaction evidence="11 17">
        <text>L-glutamate + NH4(+) + ATP = L-glutamine + ADP + phosphate + H(+)</text>
        <dbReference type="Rhea" id="RHEA:16169"/>
        <dbReference type="ChEBI" id="CHEBI:15378"/>
        <dbReference type="ChEBI" id="CHEBI:28938"/>
        <dbReference type="ChEBI" id="CHEBI:29985"/>
        <dbReference type="ChEBI" id="CHEBI:30616"/>
        <dbReference type="ChEBI" id="CHEBI:43474"/>
        <dbReference type="ChEBI" id="CHEBI:58359"/>
        <dbReference type="ChEBI" id="CHEBI:456216"/>
        <dbReference type="EC" id="6.3.1.2"/>
    </reaction>
</comment>
<feature type="binding site" evidence="12">
    <location>
        <position position="302"/>
    </location>
    <ligand>
        <name>L-glutamate</name>
        <dbReference type="ChEBI" id="CHEBI:29985"/>
    </ligand>
</feature>
<evidence type="ECO:0000256" key="6">
    <source>
        <dbReference type="ARBA" id="ARBA00022598"/>
    </source>
</evidence>
<dbReference type="Gene3D" id="3.10.20.70">
    <property type="entry name" value="Glutamine synthetase, N-terminal domain"/>
    <property type="match status" value="1"/>
</dbReference>
<feature type="binding site" evidence="14">
    <location>
        <position position="249"/>
    </location>
    <ligand>
        <name>Mg(2+)</name>
        <dbReference type="ChEBI" id="CHEBI:18420"/>
        <label>1</label>
    </ligand>
</feature>
<feature type="binding site" evidence="12">
    <location>
        <begin position="244"/>
        <end position="245"/>
    </location>
    <ligand>
        <name>L-glutamate</name>
        <dbReference type="ChEBI" id="CHEBI:29985"/>
    </ligand>
</feature>
<evidence type="ECO:0000256" key="15">
    <source>
        <dbReference type="PROSITE-ProRule" id="PRU01330"/>
    </source>
</evidence>
<evidence type="ECO:0000256" key="7">
    <source>
        <dbReference type="ARBA" id="ARBA00022723"/>
    </source>
</evidence>
<keyword evidence="10 14" id="KW-0460">Magnesium</keyword>
<dbReference type="Gene3D" id="3.30.590.10">
    <property type="entry name" value="Glutamine synthetase/guanido kinase, catalytic domain"/>
    <property type="match status" value="1"/>
</dbReference>
<evidence type="ECO:0000256" key="1">
    <source>
        <dbReference type="ARBA" id="ARBA00004496"/>
    </source>
</evidence>
<keyword evidence="6 17" id="KW-0436">Ligase</keyword>
<dbReference type="InterPro" id="IPR027302">
    <property type="entry name" value="Gln_synth_N_conserv_site"/>
</dbReference>
<feature type="binding site" evidence="14">
    <location>
        <position position="137"/>
    </location>
    <ligand>
        <name>Mg(2+)</name>
        <dbReference type="ChEBI" id="CHEBI:18420"/>
        <label>1</label>
    </ligand>
</feature>
<evidence type="ECO:0000256" key="3">
    <source>
        <dbReference type="ARBA" id="ARBA00012937"/>
    </source>
</evidence>
<dbReference type="GO" id="GO:0004356">
    <property type="term" value="F:glutamine synthetase activity"/>
    <property type="evidence" value="ECO:0007669"/>
    <property type="project" value="UniProtKB-EC"/>
</dbReference>
<dbReference type="PANTHER" id="PTHR43785">
    <property type="entry name" value="GAMMA-GLUTAMYLPUTRESCINE SYNTHETASE"/>
    <property type="match status" value="1"/>
</dbReference>
<keyword evidence="8 13" id="KW-0547">Nucleotide-binding</keyword>
<comment type="cofactor">
    <cofactor evidence="14">
        <name>Mg(2+)</name>
        <dbReference type="ChEBI" id="CHEBI:18420"/>
    </cofactor>
    <text evidence="14">Binds 2 Mg(2+) ions per subunit.</text>
</comment>
<comment type="caution">
    <text evidence="20">The sequence shown here is derived from an EMBL/GenBank/DDBJ whole genome shotgun (WGS) entry which is preliminary data.</text>
</comment>
<feature type="binding site" evidence="13">
    <location>
        <position position="188"/>
    </location>
    <ligand>
        <name>ATP</name>
        <dbReference type="ChEBI" id="CHEBI:30616"/>
    </ligand>
</feature>
<dbReference type="AlphaFoldDB" id="A0A5D4KK69"/>
<name>A0A5D4KK69_9BACI</name>
<organism evidence="20 21">
    <name type="scientific">Rossellomorea vietnamensis</name>
    <dbReference type="NCBI Taxonomy" id="218284"/>
    <lineage>
        <taxon>Bacteria</taxon>
        <taxon>Bacillati</taxon>
        <taxon>Bacillota</taxon>
        <taxon>Bacilli</taxon>
        <taxon>Bacillales</taxon>
        <taxon>Bacillaceae</taxon>
        <taxon>Rossellomorea</taxon>
    </lineage>
</organism>
<dbReference type="InterPro" id="IPR014746">
    <property type="entry name" value="Gln_synth/guanido_kin_cat_dom"/>
</dbReference>
<dbReference type="PROSITE" id="PS51986">
    <property type="entry name" value="GS_BETA_GRASP"/>
    <property type="match status" value="1"/>
</dbReference>
<feature type="binding site" evidence="13">
    <location>
        <position position="320"/>
    </location>
    <ligand>
        <name>ATP</name>
        <dbReference type="ChEBI" id="CHEBI:30616"/>
    </ligand>
</feature>
<dbReference type="PROSITE" id="PS00181">
    <property type="entry name" value="GLNA_ATP"/>
    <property type="match status" value="1"/>
</dbReference>
<dbReference type="GO" id="GO:0046872">
    <property type="term" value="F:metal ion binding"/>
    <property type="evidence" value="ECO:0007669"/>
    <property type="project" value="UniProtKB-KW"/>
</dbReference>
<dbReference type="EC" id="6.3.1.2" evidence="3 17"/>
<evidence type="ECO:0000313" key="20">
    <source>
        <dbReference type="EMBL" id="TYR77115.1"/>
    </source>
</evidence>
<keyword evidence="9 13" id="KW-0067">ATP-binding</keyword>
<evidence type="ECO:0000256" key="4">
    <source>
        <dbReference type="ARBA" id="ARBA00021364"/>
    </source>
</evidence>
<dbReference type="SUPFAM" id="SSF54368">
    <property type="entry name" value="Glutamine synthetase, N-terminal domain"/>
    <property type="match status" value="1"/>
</dbReference>
<dbReference type="SMART" id="SM01230">
    <property type="entry name" value="Gln-synt_C"/>
    <property type="match status" value="1"/>
</dbReference>
<dbReference type="PANTHER" id="PTHR43785:SF12">
    <property type="entry name" value="TYPE-1 GLUTAMINE SYNTHETASE 2"/>
    <property type="match status" value="1"/>
</dbReference>
<accession>A0A5D4KK69</accession>
<evidence type="ECO:0000256" key="8">
    <source>
        <dbReference type="ARBA" id="ARBA00022741"/>
    </source>
</evidence>
<dbReference type="PROSITE" id="PS51987">
    <property type="entry name" value="GS_CATALYTIC"/>
    <property type="match status" value="1"/>
</dbReference>
<gene>
    <name evidence="20" type="primary">glnA</name>
    <name evidence="20" type="ORF">FZC79_04975</name>
</gene>
<comment type="similarity">
    <text evidence="2 15 16">Belongs to the glutamine synthetase family.</text>
</comment>
<dbReference type="GO" id="GO:0006542">
    <property type="term" value="P:glutamine biosynthetic process"/>
    <property type="evidence" value="ECO:0007669"/>
    <property type="project" value="InterPro"/>
</dbReference>
<evidence type="ECO:0000313" key="21">
    <source>
        <dbReference type="Proteomes" id="UP000323317"/>
    </source>
</evidence>
<feature type="binding site" evidence="12">
    <location>
        <position position="339"/>
    </location>
    <ligand>
        <name>L-glutamate</name>
        <dbReference type="ChEBI" id="CHEBI:29985"/>
    </ligand>
</feature>
<feature type="domain" description="GS beta-grasp" evidence="18">
    <location>
        <begin position="21"/>
        <end position="107"/>
    </location>
</feature>
<dbReference type="NCBIfam" id="TIGR00653">
    <property type="entry name" value="GlnA"/>
    <property type="match status" value="1"/>
</dbReference>
<feature type="binding site" evidence="13">
    <location>
        <begin position="203"/>
        <end position="205"/>
    </location>
    <ligand>
        <name>ATP</name>
        <dbReference type="ChEBI" id="CHEBI:30616"/>
    </ligand>
</feature>
<keyword evidence="5" id="KW-0963">Cytoplasm</keyword>
<evidence type="ECO:0000256" key="9">
    <source>
        <dbReference type="ARBA" id="ARBA00022840"/>
    </source>
</evidence>
<evidence type="ECO:0000256" key="5">
    <source>
        <dbReference type="ARBA" id="ARBA00022490"/>
    </source>
</evidence>
<feature type="domain" description="GS catalytic" evidence="19">
    <location>
        <begin position="114"/>
        <end position="448"/>
    </location>
</feature>
<evidence type="ECO:0000256" key="13">
    <source>
        <dbReference type="PIRSR" id="PIRSR604809-2"/>
    </source>
</evidence>
<dbReference type="Proteomes" id="UP000323317">
    <property type="component" value="Unassembled WGS sequence"/>
</dbReference>
<dbReference type="InterPro" id="IPR036651">
    <property type="entry name" value="Gln_synt_N_sf"/>
</dbReference>
<feature type="binding site" evidence="12">
    <location>
        <position position="320"/>
    </location>
    <ligand>
        <name>L-glutamate</name>
        <dbReference type="ChEBI" id="CHEBI:29985"/>
    </ligand>
</feature>
<reference evidence="20 21" key="1">
    <citation type="submission" date="2019-08" db="EMBL/GenBank/DDBJ databases">
        <title>Bacillus genomes from the desert of Cuatro Cienegas, Coahuila.</title>
        <authorList>
            <person name="Olmedo-Alvarez G."/>
        </authorList>
    </citation>
    <scope>NUCLEOTIDE SEQUENCE [LARGE SCALE GENOMIC DNA]</scope>
    <source>
        <strain evidence="20 21">CH40_1T</strain>
    </source>
</reference>
<evidence type="ECO:0000256" key="2">
    <source>
        <dbReference type="ARBA" id="ARBA00009897"/>
    </source>
</evidence>
<keyword evidence="7 14" id="KW-0479">Metal-binding</keyword>
<dbReference type="InterPro" id="IPR027303">
    <property type="entry name" value="Gln_synth_gly_rich_site"/>
</dbReference>
<dbReference type="InterPro" id="IPR008147">
    <property type="entry name" value="Gln_synt_N"/>
</dbReference>
<dbReference type="PROSITE" id="PS00180">
    <property type="entry name" value="GLNA_1"/>
    <property type="match status" value="1"/>
</dbReference>
<protein>
    <recommendedName>
        <fullName evidence="4 17">Glutamine synthetase</fullName>
        <ecNumber evidence="3 17">6.3.1.2</ecNumber>
    </recommendedName>
</protein>
<feature type="binding site" evidence="14">
    <location>
        <position position="337"/>
    </location>
    <ligand>
        <name>Mg(2+)</name>
        <dbReference type="ChEBI" id="CHEBI:18420"/>
        <label>1</label>
    </ligand>
</feature>
<evidence type="ECO:0000256" key="16">
    <source>
        <dbReference type="RuleBase" id="RU000384"/>
    </source>
</evidence>
<feature type="binding site" evidence="14">
    <location>
        <position position="139"/>
    </location>
    <ligand>
        <name>Mg(2+)</name>
        <dbReference type="ChEBI" id="CHEBI:18420"/>
        <label>1</label>
    </ligand>
</feature>
<feature type="binding site" evidence="12">
    <location>
        <position position="308"/>
    </location>
    <ligand>
        <name>L-glutamate</name>
        <dbReference type="ChEBI" id="CHEBI:29985"/>
    </ligand>
</feature>
<dbReference type="GO" id="GO:0005737">
    <property type="term" value="C:cytoplasm"/>
    <property type="evidence" value="ECO:0007669"/>
    <property type="project" value="UniProtKB-SubCell"/>
</dbReference>
<dbReference type="EMBL" id="VTEH01000002">
    <property type="protein sequence ID" value="TYR77115.1"/>
    <property type="molecule type" value="Genomic_DNA"/>
</dbReference>
<comment type="subcellular location">
    <subcellularLocation>
        <location evidence="1">Cytoplasm</location>
    </subcellularLocation>
</comment>
<feature type="binding site" evidence="14">
    <location>
        <position position="200"/>
    </location>
    <ligand>
        <name>Mg(2+)</name>
        <dbReference type="ChEBI" id="CHEBI:18420"/>
        <label>1</label>
    </ligand>
</feature>
<evidence type="ECO:0000256" key="17">
    <source>
        <dbReference type="RuleBase" id="RU004356"/>
    </source>
</evidence>
<evidence type="ECO:0000259" key="19">
    <source>
        <dbReference type="PROSITE" id="PS51987"/>
    </source>
</evidence>